<gene>
    <name evidence="7" type="ORF">BCF46_0127</name>
</gene>
<dbReference type="GO" id="GO:0008408">
    <property type="term" value="F:3'-5' exonuclease activity"/>
    <property type="evidence" value="ECO:0007669"/>
    <property type="project" value="TreeGrafter"/>
</dbReference>
<keyword evidence="5" id="KW-1133">Transmembrane helix</keyword>
<dbReference type="PANTHER" id="PTHR30231">
    <property type="entry name" value="DNA POLYMERASE III SUBUNIT EPSILON"/>
    <property type="match status" value="1"/>
</dbReference>
<dbReference type="InterPro" id="IPR006054">
    <property type="entry name" value="DnaQ"/>
</dbReference>
<sequence length="465" mass="50823">MTHLSLRLRIFLFFCLIGIGGIVVVLGALWLGYRQLGNQDALSAFTTVAIVAAFGLLALATFIWRLFDENVSKPIEHLAAQFRVHANADINADIDAKTAQYLGDLAPAASAIRQKLEQANQATAETVAQKTARLERQRAQLLRILSDIPVAVIVATQDHQIVLYDGQAAELMECEAPARLNGSVFDYLEESVLREILSQMEADGTHRREIAIKGRSGANYSGHIRLFEAGAGYTLMLEPLAPYAERPLVYDFDLLQKSKSTDPNDTALRDLTFVVFDSETTGLDPNKDDVVQLGAIRVVNGKIIATEVFETLVNPGRPIPPSSTKVHHINDGMVAEAPPFSQARAAFHRFSRGAVIVAHNAPFDMAFLHRDTAAEDLQFDNPILDTVHLSAVVFGGSAEHTLDAICDRLDVEIPTELRHTALGDAMATAQILVALLPILEARGLCSFGAVQAEVRKHIRILKVQD</sequence>
<organism evidence="7 8">
    <name type="scientific">Litoreibacter meonggei</name>
    <dbReference type="NCBI Taxonomy" id="1049199"/>
    <lineage>
        <taxon>Bacteria</taxon>
        <taxon>Pseudomonadati</taxon>
        <taxon>Pseudomonadota</taxon>
        <taxon>Alphaproteobacteria</taxon>
        <taxon>Rhodobacterales</taxon>
        <taxon>Roseobacteraceae</taxon>
        <taxon>Litoreibacter</taxon>
    </lineage>
</organism>
<dbReference type="NCBIfam" id="TIGR00573">
    <property type="entry name" value="dnaq"/>
    <property type="match status" value="1"/>
</dbReference>
<keyword evidence="5" id="KW-0472">Membrane</keyword>
<dbReference type="GO" id="GO:0045004">
    <property type="term" value="P:DNA replication proofreading"/>
    <property type="evidence" value="ECO:0007669"/>
    <property type="project" value="TreeGrafter"/>
</dbReference>
<proteinExistence type="predicted"/>
<dbReference type="GO" id="GO:0003887">
    <property type="term" value="F:DNA-directed DNA polymerase activity"/>
    <property type="evidence" value="ECO:0007669"/>
    <property type="project" value="UniProtKB-EC"/>
</dbReference>
<comment type="function">
    <text evidence="2">DNA polymerase III is a complex, multichain enzyme responsible for most of the replicative synthesis in bacteria. The epsilon subunit contain the editing function and is a proofreading 3'-5' exonuclease.</text>
</comment>
<evidence type="ECO:0000313" key="7">
    <source>
        <dbReference type="EMBL" id="RLJ59937.1"/>
    </source>
</evidence>
<keyword evidence="8" id="KW-1185">Reference proteome</keyword>
<feature type="transmembrane region" description="Helical" evidence="5">
    <location>
        <begin position="12"/>
        <end position="33"/>
    </location>
</feature>
<evidence type="ECO:0000256" key="1">
    <source>
        <dbReference type="ARBA" id="ARBA00012417"/>
    </source>
</evidence>
<comment type="subunit">
    <text evidence="3">DNA polymerase III contains a core (composed of alpha, epsilon and theta chains) that associates with a tau subunit. This core dimerizes to form the POLIII' complex. PolIII' associates with the gamma complex (composed of gamma, delta, delta', psi and chi chains) and with the beta chain to form the complete DNA polymerase III complex.</text>
</comment>
<name>A0A497WTA0_9RHOB</name>
<dbReference type="SUPFAM" id="SSF53098">
    <property type="entry name" value="Ribonuclease H-like"/>
    <property type="match status" value="1"/>
</dbReference>
<dbReference type="InterPro" id="IPR036397">
    <property type="entry name" value="RNaseH_sf"/>
</dbReference>
<dbReference type="Pfam" id="PF00929">
    <property type="entry name" value="RNase_T"/>
    <property type="match status" value="1"/>
</dbReference>
<feature type="transmembrane region" description="Helical" evidence="5">
    <location>
        <begin position="45"/>
        <end position="67"/>
    </location>
</feature>
<dbReference type="Gene3D" id="3.30.420.10">
    <property type="entry name" value="Ribonuclease H-like superfamily/Ribonuclease H"/>
    <property type="match status" value="1"/>
</dbReference>
<dbReference type="SMART" id="SM00479">
    <property type="entry name" value="EXOIII"/>
    <property type="match status" value="1"/>
</dbReference>
<keyword evidence="5" id="KW-0812">Transmembrane</keyword>
<dbReference type="InterPro" id="IPR013520">
    <property type="entry name" value="Ribonucl_H"/>
</dbReference>
<accession>A0A497WTA0</accession>
<dbReference type="PANTHER" id="PTHR30231:SF41">
    <property type="entry name" value="DNA POLYMERASE III SUBUNIT EPSILON"/>
    <property type="match status" value="1"/>
</dbReference>
<dbReference type="GO" id="GO:0005829">
    <property type="term" value="C:cytosol"/>
    <property type="evidence" value="ECO:0007669"/>
    <property type="project" value="TreeGrafter"/>
</dbReference>
<evidence type="ECO:0000256" key="2">
    <source>
        <dbReference type="ARBA" id="ARBA00025483"/>
    </source>
</evidence>
<evidence type="ECO:0000256" key="3">
    <source>
        <dbReference type="ARBA" id="ARBA00026073"/>
    </source>
</evidence>
<dbReference type="OrthoDB" id="9804290at2"/>
<reference evidence="7 8" key="1">
    <citation type="submission" date="2018-10" db="EMBL/GenBank/DDBJ databases">
        <title>Genomic Encyclopedia of Archaeal and Bacterial Type Strains, Phase II (KMG-II): from individual species to whole genera.</title>
        <authorList>
            <person name="Goeker M."/>
        </authorList>
    </citation>
    <scope>NUCLEOTIDE SEQUENCE [LARGE SCALE GENOMIC DNA]</scope>
    <source>
        <strain evidence="7 8">DSM 29466</strain>
    </source>
</reference>
<dbReference type="EC" id="2.7.7.7" evidence="1"/>
<dbReference type="FunFam" id="3.30.420.10:FF:000045">
    <property type="entry name" value="3'-5' exonuclease DinG"/>
    <property type="match status" value="1"/>
</dbReference>
<evidence type="ECO:0000259" key="6">
    <source>
        <dbReference type="SMART" id="SM00479"/>
    </source>
</evidence>
<dbReference type="Proteomes" id="UP000269157">
    <property type="component" value="Unassembled WGS sequence"/>
</dbReference>
<comment type="caution">
    <text evidence="7">The sequence shown here is derived from an EMBL/GenBank/DDBJ whole genome shotgun (WGS) entry which is preliminary data.</text>
</comment>
<dbReference type="AlphaFoldDB" id="A0A497WTA0"/>
<dbReference type="EMBL" id="RCCE01000001">
    <property type="protein sequence ID" value="RLJ59937.1"/>
    <property type="molecule type" value="Genomic_DNA"/>
</dbReference>
<evidence type="ECO:0000313" key="8">
    <source>
        <dbReference type="Proteomes" id="UP000269157"/>
    </source>
</evidence>
<dbReference type="GO" id="GO:0003677">
    <property type="term" value="F:DNA binding"/>
    <property type="evidence" value="ECO:0007669"/>
    <property type="project" value="InterPro"/>
</dbReference>
<dbReference type="Gene3D" id="6.10.340.10">
    <property type="match status" value="1"/>
</dbReference>
<evidence type="ECO:0000256" key="4">
    <source>
        <dbReference type="ARBA" id="ARBA00049244"/>
    </source>
</evidence>
<dbReference type="RefSeq" id="WP_121020716.1">
    <property type="nucleotide sequence ID" value="NZ_RCCE01000001.1"/>
</dbReference>
<feature type="domain" description="Exonuclease" evidence="6">
    <location>
        <begin position="272"/>
        <end position="441"/>
    </location>
</feature>
<comment type="catalytic activity">
    <reaction evidence="4">
        <text>DNA(n) + a 2'-deoxyribonucleoside 5'-triphosphate = DNA(n+1) + diphosphate</text>
        <dbReference type="Rhea" id="RHEA:22508"/>
        <dbReference type="Rhea" id="RHEA-COMP:17339"/>
        <dbReference type="Rhea" id="RHEA-COMP:17340"/>
        <dbReference type="ChEBI" id="CHEBI:33019"/>
        <dbReference type="ChEBI" id="CHEBI:61560"/>
        <dbReference type="ChEBI" id="CHEBI:173112"/>
        <dbReference type="EC" id="2.7.7.7"/>
    </reaction>
</comment>
<protein>
    <recommendedName>
        <fullName evidence="1">DNA-directed DNA polymerase</fullName>
        <ecNumber evidence="1">2.7.7.7</ecNumber>
    </recommendedName>
</protein>
<dbReference type="InterPro" id="IPR012337">
    <property type="entry name" value="RNaseH-like_sf"/>
</dbReference>
<dbReference type="CDD" id="cd06127">
    <property type="entry name" value="DEDDh"/>
    <property type="match status" value="1"/>
</dbReference>
<evidence type="ECO:0000256" key="5">
    <source>
        <dbReference type="SAM" id="Phobius"/>
    </source>
</evidence>